<dbReference type="HOGENOM" id="CLU_3007648_0_0_9"/>
<evidence type="ECO:0000313" key="1">
    <source>
        <dbReference type="EMBL" id="EHM48699.1"/>
    </source>
</evidence>
<reference evidence="1 2" key="1">
    <citation type="submission" date="2011-08" db="EMBL/GenBank/DDBJ databases">
        <authorList>
            <person name="Weinstock G."/>
            <person name="Sodergren E."/>
            <person name="Clifton S."/>
            <person name="Fulton L."/>
            <person name="Fulton B."/>
            <person name="Courtney L."/>
            <person name="Fronick C."/>
            <person name="Harrison M."/>
            <person name="Strong C."/>
            <person name="Farmer C."/>
            <person name="Delahaunty K."/>
            <person name="Markovic C."/>
            <person name="Hall O."/>
            <person name="Minx P."/>
            <person name="Tomlinson C."/>
            <person name="Mitreva M."/>
            <person name="Hou S."/>
            <person name="Chen J."/>
            <person name="Wollam A."/>
            <person name="Pepin K.H."/>
            <person name="Johnson M."/>
            <person name="Bhonagiri V."/>
            <person name="Zhang X."/>
            <person name="Suruliraj S."/>
            <person name="Warren W."/>
            <person name="Chinwalla A."/>
            <person name="Mardis E.R."/>
            <person name="Wilson R.K."/>
        </authorList>
    </citation>
    <scope>NUCLEOTIDE SEQUENCE [LARGE SCALE GENOMIC DNA]</scope>
    <source>
        <strain evidence="1 2">ATCC 29863</strain>
    </source>
</reference>
<sequence length="56" mass="6444">MYYITTDFAAPIRLWGLFPKHTSNFIEGTILMSSRQKSIKPMSVGVRIPPITRFDL</sequence>
<dbReference type="Proteomes" id="UP000004459">
    <property type="component" value="Unassembled WGS sequence"/>
</dbReference>
<protein>
    <submittedName>
        <fullName evidence="1">Uncharacterized protein</fullName>
    </submittedName>
</protein>
<name>G9YRQ4_FLAPL</name>
<dbReference type="EMBL" id="AGCK01000183">
    <property type="protein sequence ID" value="EHM48699.1"/>
    <property type="molecule type" value="Genomic_DNA"/>
</dbReference>
<evidence type="ECO:0000313" key="2">
    <source>
        <dbReference type="Proteomes" id="UP000004459"/>
    </source>
</evidence>
<gene>
    <name evidence="1" type="ORF">HMPREF0372_02213</name>
</gene>
<proteinExistence type="predicted"/>
<dbReference type="AlphaFoldDB" id="G9YRQ4"/>
<comment type="caution">
    <text evidence="1">The sequence shown here is derived from an EMBL/GenBank/DDBJ whole genome shotgun (WGS) entry which is preliminary data.</text>
</comment>
<organism evidence="1 2">
    <name type="scientific">Flavonifractor plautii ATCC 29863</name>
    <dbReference type="NCBI Taxonomy" id="411475"/>
    <lineage>
        <taxon>Bacteria</taxon>
        <taxon>Bacillati</taxon>
        <taxon>Bacillota</taxon>
        <taxon>Clostridia</taxon>
        <taxon>Eubacteriales</taxon>
        <taxon>Oscillospiraceae</taxon>
        <taxon>Flavonifractor</taxon>
    </lineage>
</organism>
<accession>G9YRQ4</accession>